<dbReference type="VEuPathDB" id="AmoebaDB:EIN_268610"/>
<dbReference type="EMBL" id="KB206479">
    <property type="protein sequence ID" value="ELP91105.1"/>
    <property type="molecule type" value="Genomic_DNA"/>
</dbReference>
<evidence type="ECO:0000313" key="1">
    <source>
        <dbReference type="EMBL" id="ELP91105.1"/>
    </source>
</evidence>
<organism evidence="1 2">
    <name type="scientific">Entamoeba invadens IP1</name>
    <dbReference type="NCBI Taxonomy" id="370355"/>
    <lineage>
        <taxon>Eukaryota</taxon>
        <taxon>Amoebozoa</taxon>
        <taxon>Evosea</taxon>
        <taxon>Archamoebae</taxon>
        <taxon>Mastigamoebida</taxon>
        <taxon>Entamoebidae</taxon>
        <taxon>Entamoeba</taxon>
    </lineage>
</organism>
<dbReference type="RefSeq" id="XP_004257876.1">
    <property type="nucleotide sequence ID" value="XM_004257828.1"/>
</dbReference>
<keyword evidence="2" id="KW-1185">Reference proteome</keyword>
<accession>A0A0A1UE74</accession>
<gene>
    <name evidence="1" type="ORF">EIN_268610</name>
</gene>
<protein>
    <recommendedName>
        <fullName evidence="3">DH domain-containing protein</fullName>
    </recommendedName>
</protein>
<dbReference type="InterPro" id="IPR011993">
    <property type="entry name" value="PH-like_dom_sf"/>
</dbReference>
<dbReference type="SUPFAM" id="SSF50729">
    <property type="entry name" value="PH domain-like"/>
    <property type="match status" value="1"/>
</dbReference>
<evidence type="ECO:0000313" key="2">
    <source>
        <dbReference type="Proteomes" id="UP000014680"/>
    </source>
</evidence>
<dbReference type="Gene3D" id="2.30.29.30">
    <property type="entry name" value="Pleckstrin-homology domain (PH domain)/Phosphotyrosine-binding domain (PTB)"/>
    <property type="match status" value="1"/>
</dbReference>
<name>A0A0A1UE74_ENTIV</name>
<dbReference type="Proteomes" id="UP000014680">
    <property type="component" value="Unassembled WGS sequence"/>
</dbReference>
<dbReference type="AlphaFoldDB" id="A0A0A1UE74"/>
<evidence type="ECO:0008006" key="3">
    <source>
        <dbReference type="Google" id="ProtNLM"/>
    </source>
</evidence>
<proteinExistence type="predicted"/>
<feature type="non-terminal residue" evidence="1">
    <location>
        <position position="1"/>
    </location>
</feature>
<sequence>SLFQVISYLYFAPFRQQNLRIISKLDQSFPEMMMIERSLLRNLDKGFIESFTDYITKLRLYIPFILLKDRLLIELSGEIERPEFQKILSEKTAEFKRKFPHKDVIPTFDGCIERMSKRIDEIAQFAKDLVKQLKQTDDKFLAVYEILKTALKTEEEMKESIVEYLELNDVKNVEKRFLTIAYKIHDGKRRIKYFGALKFVTPGEVSKEWKMCILFNDILIIARPFVFGKKTTRERENLLRFENSPRGRDVSELSGYRFNEEIRIPMTSPIQVKNIVDTESVHNAFMFECFGIKKHCMCVSMRERDNWVQALLVMDGDNV</sequence>
<dbReference type="KEGG" id="eiv:EIN_268610"/>
<reference evidence="1 2" key="1">
    <citation type="submission" date="2012-10" db="EMBL/GenBank/DDBJ databases">
        <authorList>
            <person name="Zafar N."/>
            <person name="Inman J."/>
            <person name="Hall N."/>
            <person name="Lorenzi H."/>
            <person name="Caler E."/>
        </authorList>
    </citation>
    <scope>NUCLEOTIDE SEQUENCE [LARGE SCALE GENOMIC DNA]</scope>
    <source>
        <strain evidence="1 2">IP1</strain>
    </source>
</reference>
<dbReference type="GeneID" id="14890038"/>